<name>A0AA39HRL9_9BILA</name>
<keyword evidence="2" id="KW-1185">Reference proteome</keyword>
<comment type="caution">
    <text evidence="1">The sequence shown here is derived from an EMBL/GenBank/DDBJ whole genome shotgun (WGS) entry which is preliminary data.</text>
</comment>
<evidence type="ECO:0000313" key="1">
    <source>
        <dbReference type="EMBL" id="KAK0410220.1"/>
    </source>
</evidence>
<proteinExistence type="predicted"/>
<gene>
    <name evidence="1" type="ORF">QR680_005012</name>
</gene>
<dbReference type="AlphaFoldDB" id="A0AA39HRL9"/>
<evidence type="ECO:0000313" key="2">
    <source>
        <dbReference type="Proteomes" id="UP001175271"/>
    </source>
</evidence>
<accession>A0AA39HRL9</accession>
<organism evidence="1 2">
    <name type="scientific">Steinernema hermaphroditum</name>
    <dbReference type="NCBI Taxonomy" id="289476"/>
    <lineage>
        <taxon>Eukaryota</taxon>
        <taxon>Metazoa</taxon>
        <taxon>Ecdysozoa</taxon>
        <taxon>Nematoda</taxon>
        <taxon>Chromadorea</taxon>
        <taxon>Rhabditida</taxon>
        <taxon>Tylenchina</taxon>
        <taxon>Panagrolaimomorpha</taxon>
        <taxon>Strongyloidoidea</taxon>
        <taxon>Steinernematidae</taxon>
        <taxon>Steinernema</taxon>
    </lineage>
</organism>
<sequence>MKELEIIASLVEGFPKCATCGSTMSCKLTKPSADLRCNLREEEVALRAYGCAVNGVFHCDSCDVSTVFSTLYCDLAKCRFTIEVAYLRDPSDAAEVYKQFYSKLTIPCAECKGFLYPDNVFCCQLCKNLEVAALTPFHSVRALQEMLCARCAVEKHKGVGHFLSAISEENALKHQKKREKRRTIAIYRIDGDASGTSTPSKEIILLKPSNVRTTDHSEHKP</sequence>
<reference evidence="1" key="1">
    <citation type="submission" date="2023-06" db="EMBL/GenBank/DDBJ databases">
        <title>Genomic analysis of the entomopathogenic nematode Steinernema hermaphroditum.</title>
        <authorList>
            <person name="Schwarz E.M."/>
            <person name="Heppert J.K."/>
            <person name="Baniya A."/>
            <person name="Schwartz H.T."/>
            <person name="Tan C.-H."/>
            <person name="Antoshechkin I."/>
            <person name="Sternberg P.W."/>
            <person name="Goodrich-Blair H."/>
            <person name="Dillman A.R."/>
        </authorList>
    </citation>
    <scope>NUCLEOTIDE SEQUENCE</scope>
    <source>
        <strain evidence="1">PS9179</strain>
        <tissue evidence="1">Whole animal</tissue>
    </source>
</reference>
<dbReference type="EMBL" id="JAUCMV010000003">
    <property type="protein sequence ID" value="KAK0410220.1"/>
    <property type="molecule type" value="Genomic_DNA"/>
</dbReference>
<protein>
    <submittedName>
        <fullName evidence="1">Uncharacterized protein</fullName>
    </submittedName>
</protein>
<dbReference type="Proteomes" id="UP001175271">
    <property type="component" value="Unassembled WGS sequence"/>
</dbReference>